<dbReference type="Proteomes" id="UP000316714">
    <property type="component" value="Unassembled WGS sequence"/>
</dbReference>
<dbReference type="RefSeq" id="WP_146566192.1">
    <property type="nucleotide sequence ID" value="NZ_SIHJ01000002.1"/>
</dbReference>
<comment type="caution">
    <text evidence="1">The sequence shown here is derived from an EMBL/GenBank/DDBJ whole genome shotgun (WGS) entry which is preliminary data.</text>
</comment>
<sequence length="516" mass="56908">MNDAHPRRSLSPRFSLLNLLTLTAVVAIGAAAGSAYRENQALVQEHDELLALSSRLRVGDAGKLNSAAMPRVADDFYSWNVHVPDGQDYELRLGVGEVSENGVPRDFDRVAIPAGRHRVTLHAGDSPDEEFRFVVYLDGEPVIDRSMGRDWIPGGWSSAGGVNWPPTREPAPEPLQLSSRYYKPKRDFGRGSGRYFNGNSDNYVTRRGYRLWIDDPDRSYPPASPFVGIGGASQIDGVGLRDGMRFQPRGRGPYEWWFTRPSLETRDPVLQVSATFIGTDGATLTSQTPAFESWQLRSGPQGENALSWQADPPQSARSAFLHAVLAAGAAPQPVVELRWDTSRPDEVALRLADTPANDRISRWRLRFVRGAEQLWRVLQVGDRTIDAGNATDGESTTPAGDAIAIDPEGGEAADTLLRWRAKETLPLQIVERTQPSYGGIGLYKGLPVMLGMQVPAAMKPALKVQLLDEDPNFPGQPFPSGAVYDEIEIDLDATVREWIWLRAEPMEMPEAEETGR</sequence>
<reference evidence="1 2" key="1">
    <citation type="submission" date="2019-02" db="EMBL/GenBank/DDBJ databases">
        <title>Deep-cultivation of Planctomycetes and their phenomic and genomic characterization uncovers novel biology.</title>
        <authorList>
            <person name="Wiegand S."/>
            <person name="Jogler M."/>
            <person name="Boedeker C."/>
            <person name="Pinto D."/>
            <person name="Vollmers J."/>
            <person name="Rivas-Marin E."/>
            <person name="Kohn T."/>
            <person name="Peeters S.H."/>
            <person name="Heuer A."/>
            <person name="Rast P."/>
            <person name="Oberbeckmann S."/>
            <person name="Bunk B."/>
            <person name="Jeske O."/>
            <person name="Meyerdierks A."/>
            <person name="Storesund J.E."/>
            <person name="Kallscheuer N."/>
            <person name="Luecker S."/>
            <person name="Lage O.M."/>
            <person name="Pohl T."/>
            <person name="Merkel B.J."/>
            <person name="Hornburger P."/>
            <person name="Mueller R.-W."/>
            <person name="Bruemmer F."/>
            <person name="Labrenz M."/>
            <person name="Spormann A.M."/>
            <person name="Op Den Camp H."/>
            <person name="Overmann J."/>
            <person name="Amann R."/>
            <person name="Jetten M.S.M."/>
            <person name="Mascher T."/>
            <person name="Medema M.H."/>
            <person name="Devos D.P."/>
            <person name="Kaster A.-K."/>
            <person name="Ovreas L."/>
            <person name="Rohde M."/>
            <person name="Galperin M.Y."/>
            <person name="Jogler C."/>
        </authorList>
    </citation>
    <scope>NUCLEOTIDE SEQUENCE [LARGE SCALE GENOMIC DNA]</scope>
    <source>
        <strain evidence="1 2">KOR34</strain>
    </source>
</reference>
<dbReference type="AlphaFoldDB" id="A0A5C5V6Z6"/>
<keyword evidence="2" id="KW-1185">Reference proteome</keyword>
<accession>A0A5C5V6Z6</accession>
<evidence type="ECO:0000313" key="1">
    <source>
        <dbReference type="EMBL" id="TWT33505.1"/>
    </source>
</evidence>
<protein>
    <submittedName>
        <fullName evidence="1">Uncharacterized protein</fullName>
    </submittedName>
</protein>
<dbReference type="OrthoDB" id="253624at2"/>
<dbReference type="EMBL" id="SIHJ01000002">
    <property type="protein sequence ID" value="TWT33505.1"/>
    <property type="molecule type" value="Genomic_DNA"/>
</dbReference>
<name>A0A5C5V6Z6_9BACT</name>
<evidence type="ECO:0000313" key="2">
    <source>
        <dbReference type="Proteomes" id="UP000316714"/>
    </source>
</evidence>
<gene>
    <name evidence="1" type="ORF">KOR34_33370</name>
</gene>
<proteinExistence type="predicted"/>
<organism evidence="1 2">
    <name type="scientific">Posidoniimonas corsicana</name>
    <dbReference type="NCBI Taxonomy" id="1938618"/>
    <lineage>
        <taxon>Bacteria</taxon>
        <taxon>Pseudomonadati</taxon>
        <taxon>Planctomycetota</taxon>
        <taxon>Planctomycetia</taxon>
        <taxon>Pirellulales</taxon>
        <taxon>Lacipirellulaceae</taxon>
        <taxon>Posidoniimonas</taxon>
    </lineage>
</organism>